<dbReference type="InterPro" id="IPR029026">
    <property type="entry name" value="tRNA_m1G_MTases_N"/>
</dbReference>
<dbReference type="Pfam" id="PF08032">
    <property type="entry name" value="SpoU_sub_bind"/>
    <property type="match status" value="1"/>
</dbReference>
<evidence type="ECO:0000256" key="4">
    <source>
        <dbReference type="ARBA" id="ARBA00022603"/>
    </source>
</evidence>
<dbReference type="InterPro" id="IPR047261">
    <property type="entry name" value="MRM1_MeTrfase_dom"/>
</dbReference>
<evidence type="ECO:0000256" key="7">
    <source>
        <dbReference type="ARBA" id="ARBA00022946"/>
    </source>
</evidence>
<evidence type="ECO:0000313" key="13">
    <source>
        <dbReference type="Proteomes" id="UP000189911"/>
    </source>
</evidence>
<comment type="subcellular location">
    <subcellularLocation>
        <location evidence="1">Mitochondrion</location>
    </subcellularLocation>
</comment>
<dbReference type="PANTHER" id="PTHR46103">
    <property type="entry name" value="RRNA METHYLTRANSFERASE 1, MITOCHONDRIAL"/>
    <property type="match status" value="1"/>
</dbReference>
<evidence type="ECO:0000256" key="2">
    <source>
        <dbReference type="ARBA" id="ARBA00007228"/>
    </source>
</evidence>
<dbReference type="GO" id="GO:0016435">
    <property type="term" value="F:rRNA (guanine) methyltransferase activity"/>
    <property type="evidence" value="ECO:0007669"/>
    <property type="project" value="TreeGrafter"/>
</dbReference>
<evidence type="ECO:0000256" key="1">
    <source>
        <dbReference type="ARBA" id="ARBA00004173"/>
    </source>
</evidence>
<evidence type="ECO:0000256" key="3">
    <source>
        <dbReference type="ARBA" id="ARBA00022552"/>
    </source>
</evidence>
<keyword evidence="4" id="KW-0489">Methyltransferase</keyword>
<feature type="region of interest" description="Disordered" evidence="10">
    <location>
        <begin position="71"/>
        <end position="94"/>
    </location>
</feature>
<accession>A0A1G4KMK9</accession>
<keyword evidence="7" id="KW-0809">Transit peptide</keyword>
<name>A0A1G4KMK9_9SACH</name>
<protein>
    <recommendedName>
        <fullName evidence="9">rRNA methyltransferase 1, mitochondrial</fullName>
    </recommendedName>
</protein>
<keyword evidence="5" id="KW-0808">Transferase</keyword>
<dbReference type="InterPro" id="IPR029028">
    <property type="entry name" value="Alpha/beta_knot_MTases"/>
</dbReference>
<evidence type="ECO:0000313" key="12">
    <source>
        <dbReference type="EMBL" id="SCV05742.1"/>
    </source>
</evidence>
<dbReference type="InterPro" id="IPR001537">
    <property type="entry name" value="SpoU_MeTrfase"/>
</dbReference>
<keyword evidence="3" id="KW-0698">rRNA processing</keyword>
<dbReference type="Gene3D" id="3.40.1280.10">
    <property type="match status" value="1"/>
</dbReference>
<keyword evidence="6" id="KW-0949">S-adenosyl-L-methionine</keyword>
<dbReference type="Proteomes" id="UP000189911">
    <property type="component" value="Chromosome H"/>
</dbReference>
<dbReference type="SUPFAM" id="SSF55315">
    <property type="entry name" value="L30e-like"/>
    <property type="match status" value="1"/>
</dbReference>
<dbReference type="InterPro" id="IPR029064">
    <property type="entry name" value="Ribosomal_eL30-like_sf"/>
</dbReference>
<dbReference type="PANTHER" id="PTHR46103:SF1">
    <property type="entry name" value="RRNA METHYLTRANSFERASE 1, MITOCHONDRIAL"/>
    <property type="match status" value="1"/>
</dbReference>
<organism evidence="12 13">
    <name type="scientific">Lachancea nothofagi CBS 11611</name>
    <dbReference type="NCBI Taxonomy" id="1266666"/>
    <lineage>
        <taxon>Eukaryota</taxon>
        <taxon>Fungi</taxon>
        <taxon>Dikarya</taxon>
        <taxon>Ascomycota</taxon>
        <taxon>Saccharomycotina</taxon>
        <taxon>Saccharomycetes</taxon>
        <taxon>Saccharomycetales</taxon>
        <taxon>Saccharomycetaceae</taxon>
        <taxon>Lachancea</taxon>
    </lineage>
</organism>
<evidence type="ECO:0000256" key="10">
    <source>
        <dbReference type="SAM" id="MobiDB-lite"/>
    </source>
</evidence>
<dbReference type="GO" id="GO:0005739">
    <property type="term" value="C:mitochondrion"/>
    <property type="evidence" value="ECO:0007669"/>
    <property type="project" value="UniProtKB-SubCell"/>
</dbReference>
<evidence type="ECO:0000256" key="5">
    <source>
        <dbReference type="ARBA" id="ARBA00022679"/>
    </source>
</evidence>
<comment type="similarity">
    <text evidence="2">Belongs to the class IV-like SAM-binding methyltransferase superfamily. RNA methyltransferase TrmH family.</text>
</comment>
<keyword evidence="8" id="KW-0496">Mitochondrion</keyword>
<dbReference type="OrthoDB" id="270651at2759"/>
<dbReference type="Pfam" id="PF00588">
    <property type="entry name" value="SpoU_methylase"/>
    <property type="match status" value="1"/>
</dbReference>
<evidence type="ECO:0000256" key="6">
    <source>
        <dbReference type="ARBA" id="ARBA00022691"/>
    </source>
</evidence>
<dbReference type="InterPro" id="IPR047182">
    <property type="entry name" value="MRM1"/>
</dbReference>
<keyword evidence="13" id="KW-1185">Reference proteome</keyword>
<dbReference type="NCBIfam" id="TIGR00186">
    <property type="entry name" value="rRNA_methyl_3"/>
    <property type="match status" value="1"/>
</dbReference>
<dbReference type="InterPro" id="IPR013123">
    <property type="entry name" value="SpoU_subst-bd"/>
</dbReference>
<dbReference type="Gene3D" id="3.30.1330.30">
    <property type="match status" value="1"/>
</dbReference>
<proteinExistence type="inferred from homology"/>
<sequence length="394" mass="44613">MLKLGYKSYFSRSVAQVVKSAVKVPNEAHQGSRASNFDRNLPKERRVKAWERAGEDKDSWFKRKYAHVHAKENRREESRKIQDVEKRESKSQYQDHRAKFGNRNMISGLRPNPLMEYVYGTNSVISALRADKREYFSRILYHAPLAQEVQLLAKKKDIQLELVDKHRLNLLTNYAIHNNIVLETKPLQLPEIKHLGPCNVESQAFSYVESFFDESQERSENYLLKEGKQFPLGLFLDEVVDPHNMGAIIRSAYFLGVDFIVLSRRNCAPLSPAVAKTSSGATELLPIFNVDKPLDFFTKSQTEGGWTFVTAGVCSDNKFTKNKKMAPQDLHGMLQELPVVLVVGNEGTGVRTNLQMRSDFMVEIPKGRETSGTCSVDSLNVSVATAVLLNSLLS</sequence>
<evidence type="ECO:0000256" key="9">
    <source>
        <dbReference type="ARBA" id="ARBA00034881"/>
    </source>
</evidence>
<dbReference type="CDD" id="cd18105">
    <property type="entry name" value="SpoU-like_MRM1"/>
    <property type="match status" value="1"/>
</dbReference>
<dbReference type="SUPFAM" id="SSF75217">
    <property type="entry name" value="alpha/beta knot"/>
    <property type="match status" value="1"/>
</dbReference>
<dbReference type="GO" id="GO:0003723">
    <property type="term" value="F:RNA binding"/>
    <property type="evidence" value="ECO:0007669"/>
    <property type="project" value="InterPro"/>
</dbReference>
<evidence type="ECO:0000256" key="8">
    <source>
        <dbReference type="ARBA" id="ARBA00023128"/>
    </source>
</evidence>
<dbReference type="SMART" id="SM00967">
    <property type="entry name" value="SpoU_sub_bind"/>
    <property type="match status" value="1"/>
</dbReference>
<dbReference type="InterPro" id="IPR004441">
    <property type="entry name" value="rRNA_MeTrfase_TrmH"/>
</dbReference>
<feature type="domain" description="RNA 2-O ribose methyltransferase substrate binding" evidence="11">
    <location>
        <begin position="117"/>
        <end position="190"/>
    </location>
</feature>
<gene>
    <name evidence="12" type="ORF">LANO_0H14180G</name>
</gene>
<reference evidence="13" key="1">
    <citation type="submission" date="2016-03" db="EMBL/GenBank/DDBJ databases">
        <authorList>
            <person name="Devillers Hugo."/>
        </authorList>
    </citation>
    <scope>NUCLEOTIDE SEQUENCE [LARGE SCALE GENOMIC DNA]</scope>
</reference>
<dbReference type="AlphaFoldDB" id="A0A1G4KMK9"/>
<dbReference type="EMBL" id="LT598447">
    <property type="protein sequence ID" value="SCV05742.1"/>
    <property type="molecule type" value="Genomic_DNA"/>
</dbReference>
<evidence type="ECO:0000259" key="11">
    <source>
        <dbReference type="SMART" id="SM00967"/>
    </source>
</evidence>
<dbReference type="FunFam" id="3.40.1280.10:FF:000036">
    <property type="entry name" value="MRM1p Ribose methyltransferase"/>
    <property type="match status" value="1"/>
</dbReference>